<evidence type="ECO:0000256" key="6">
    <source>
        <dbReference type="ARBA" id="ARBA00023008"/>
    </source>
</evidence>
<sequence length="130" mass="14863">MNISDVAGATGLTAKSIRLYEERKLISEPSRAENGYRQYNQRHIDELTVIARARTVGFSLDECRELVELAFSCQRMSESVKNTTIKKREEIQQKIKALQQMEQQLTQWIDKCPGDTQSKCPIIDGLKGEE</sequence>
<keyword evidence="9" id="KW-0010">Activator</keyword>
<keyword evidence="10" id="KW-0804">Transcription</keyword>
<dbReference type="Pfam" id="PF13411">
    <property type="entry name" value="MerR_1"/>
    <property type="match status" value="1"/>
</dbReference>
<evidence type="ECO:0000256" key="11">
    <source>
        <dbReference type="ARBA" id="ARBA00031472"/>
    </source>
</evidence>
<evidence type="ECO:0000256" key="7">
    <source>
        <dbReference type="ARBA" id="ARBA00023015"/>
    </source>
</evidence>
<dbReference type="GO" id="GO:0005737">
    <property type="term" value="C:cytoplasm"/>
    <property type="evidence" value="ECO:0007669"/>
    <property type="project" value="UniProtKB-SubCell"/>
</dbReference>
<comment type="subunit">
    <text evidence="2">Homodimer.</text>
</comment>
<dbReference type="InterPro" id="IPR000551">
    <property type="entry name" value="MerR-type_HTH_dom"/>
</dbReference>
<dbReference type="SMART" id="SM00422">
    <property type="entry name" value="HTH_MERR"/>
    <property type="match status" value="1"/>
</dbReference>
<evidence type="ECO:0000256" key="1">
    <source>
        <dbReference type="ARBA" id="ARBA00004496"/>
    </source>
</evidence>
<evidence type="ECO:0000313" key="16">
    <source>
        <dbReference type="Proteomes" id="UP001155587"/>
    </source>
</evidence>
<dbReference type="Gene3D" id="1.10.1660.10">
    <property type="match status" value="1"/>
</dbReference>
<dbReference type="RefSeq" id="WP_265677421.1">
    <property type="nucleotide sequence ID" value="NZ_JAKRRY010000047.1"/>
</dbReference>
<evidence type="ECO:0000259" key="14">
    <source>
        <dbReference type="PROSITE" id="PS50937"/>
    </source>
</evidence>
<keyword evidence="7" id="KW-0805">Transcription regulation</keyword>
<accession>A0A9X3CSU2</accession>
<comment type="caution">
    <text evidence="15">The sequence shown here is derived from an EMBL/GenBank/DDBJ whole genome shotgun (WGS) entry which is preliminary data.</text>
</comment>
<gene>
    <name evidence="15" type="primary">cueR</name>
    <name evidence="15" type="ORF">MD535_22780</name>
</gene>
<name>A0A9X3CSU2_9VIBR</name>
<keyword evidence="16" id="KW-1185">Reference proteome</keyword>
<dbReference type="EMBL" id="JAKRRY010000047">
    <property type="protein sequence ID" value="MCW8348820.1"/>
    <property type="molecule type" value="Genomic_DNA"/>
</dbReference>
<evidence type="ECO:0000256" key="8">
    <source>
        <dbReference type="ARBA" id="ARBA00023125"/>
    </source>
</evidence>
<dbReference type="GO" id="GO:0045893">
    <property type="term" value="P:positive regulation of DNA-templated transcription"/>
    <property type="evidence" value="ECO:0007669"/>
    <property type="project" value="InterPro"/>
</dbReference>
<protein>
    <recommendedName>
        <fullName evidence="3">HTH-type transcriptional regulator CueR</fullName>
    </recommendedName>
    <alternativeName>
        <fullName evidence="12">Copper efflux regulator</fullName>
    </alternativeName>
    <alternativeName>
        <fullName evidence="11">Copper export regulator</fullName>
    </alternativeName>
</protein>
<dbReference type="SUPFAM" id="SSF46955">
    <property type="entry name" value="Putative DNA-binding domain"/>
    <property type="match status" value="1"/>
</dbReference>
<keyword evidence="6" id="KW-0186">Copper</keyword>
<feature type="domain" description="HTH merR-type" evidence="14">
    <location>
        <begin position="1"/>
        <end position="69"/>
    </location>
</feature>
<dbReference type="GO" id="GO:0003677">
    <property type="term" value="F:DNA binding"/>
    <property type="evidence" value="ECO:0007669"/>
    <property type="project" value="UniProtKB-KW"/>
</dbReference>
<evidence type="ECO:0000256" key="9">
    <source>
        <dbReference type="ARBA" id="ARBA00023159"/>
    </source>
</evidence>
<dbReference type="NCBIfam" id="TIGR02044">
    <property type="entry name" value="CueR"/>
    <property type="match status" value="1"/>
</dbReference>
<evidence type="ECO:0000256" key="13">
    <source>
        <dbReference type="SAM" id="Coils"/>
    </source>
</evidence>
<dbReference type="GO" id="GO:0005507">
    <property type="term" value="F:copper ion binding"/>
    <property type="evidence" value="ECO:0007669"/>
    <property type="project" value="InterPro"/>
</dbReference>
<proteinExistence type="predicted"/>
<dbReference type="PROSITE" id="PS50937">
    <property type="entry name" value="HTH_MERR_2"/>
    <property type="match status" value="1"/>
</dbReference>
<evidence type="ECO:0000256" key="10">
    <source>
        <dbReference type="ARBA" id="ARBA00023163"/>
    </source>
</evidence>
<comment type="subcellular location">
    <subcellularLocation>
        <location evidence="1">Cytoplasm</location>
    </subcellularLocation>
</comment>
<dbReference type="PANTHER" id="PTHR30204:SF16">
    <property type="entry name" value="HTH-TYPE TRANSCRIPTIONAL REGULATOR CUER"/>
    <property type="match status" value="1"/>
</dbReference>
<dbReference type="Proteomes" id="UP001155587">
    <property type="component" value="Unassembled WGS sequence"/>
</dbReference>
<dbReference type="InterPro" id="IPR011789">
    <property type="entry name" value="CueR"/>
</dbReference>
<dbReference type="GO" id="GO:0003700">
    <property type="term" value="F:DNA-binding transcription factor activity"/>
    <property type="evidence" value="ECO:0007669"/>
    <property type="project" value="InterPro"/>
</dbReference>
<keyword evidence="4" id="KW-0963">Cytoplasm</keyword>
<evidence type="ECO:0000256" key="5">
    <source>
        <dbReference type="ARBA" id="ARBA00022723"/>
    </source>
</evidence>
<dbReference type="InterPro" id="IPR009061">
    <property type="entry name" value="DNA-bd_dom_put_sf"/>
</dbReference>
<dbReference type="AlphaFoldDB" id="A0A9X3CSU2"/>
<keyword evidence="13" id="KW-0175">Coiled coil</keyword>
<reference evidence="15" key="1">
    <citation type="submission" date="2022-02" db="EMBL/GenBank/DDBJ databases">
        <title>Vibrio sp. nov, a new bacterium isolated from seawater.</title>
        <authorList>
            <person name="Yuan Y."/>
        </authorList>
    </citation>
    <scope>NUCLEOTIDE SEQUENCE</scope>
    <source>
        <strain evidence="15">ZSDZ65</strain>
    </source>
</reference>
<keyword evidence="5" id="KW-0479">Metal-binding</keyword>
<evidence type="ECO:0000313" key="15">
    <source>
        <dbReference type="EMBL" id="MCW8348820.1"/>
    </source>
</evidence>
<keyword evidence="8" id="KW-0238">DNA-binding</keyword>
<evidence type="ECO:0000256" key="2">
    <source>
        <dbReference type="ARBA" id="ARBA00011738"/>
    </source>
</evidence>
<feature type="coiled-coil region" evidence="13">
    <location>
        <begin position="81"/>
        <end position="111"/>
    </location>
</feature>
<dbReference type="InterPro" id="IPR047057">
    <property type="entry name" value="MerR_fam"/>
</dbReference>
<organism evidence="15 16">
    <name type="scientific">Vibrio qingdaonensis</name>
    <dbReference type="NCBI Taxonomy" id="2829491"/>
    <lineage>
        <taxon>Bacteria</taxon>
        <taxon>Pseudomonadati</taxon>
        <taxon>Pseudomonadota</taxon>
        <taxon>Gammaproteobacteria</taxon>
        <taxon>Vibrionales</taxon>
        <taxon>Vibrionaceae</taxon>
        <taxon>Vibrio</taxon>
    </lineage>
</organism>
<evidence type="ECO:0000256" key="12">
    <source>
        <dbReference type="ARBA" id="ARBA00032335"/>
    </source>
</evidence>
<evidence type="ECO:0000256" key="3">
    <source>
        <dbReference type="ARBA" id="ARBA00017250"/>
    </source>
</evidence>
<evidence type="ECO:0000256" key="4">
    <source>
        <dbReference type="ARBA" id="ARBA00022490"/>
    </source>
</evidence>
<dbReference type="PANTHER" id="PTHR30204">
    <property type="entry name" value="REDOX-CYCLING DRUG-SENSING TRANSCRIPTIONAL ACTIVATOR SOXR"/>
    <property type="match status" value="1"/>
</dbReference>